<proteinExistence type="inferred from homology"/>
<keyword evidence="2" id="KW-0378">Hydrolase</keyword>
<evidence type="ECO:0000256" key="2">
    <source>
        <dbReference type="ARBA" id="ARBA00022801"/>
    </source>
</evidence>
<dbReference type="SUPFAM" id="SSF52972">
    <property type="entry name" value="ITPase-like"/>
    <property type="match status" value="1"/>
</dbReference>
<dbReference type="Proteomes" id="UP000178774">
    <property type="component" value="Unassembled WGS sequence"/>
</dbReference>
<dbReference type="Pfam" id="PF01725">
    <property type="entry name" value="Ham1p_like"/>
    <property type="match status" value="1"/>
</dbReference>
<dbReference type="InterPro" id="IPR029001">
    <property type="entry name" value="ITPase-like_fam"/>
</dbReference>
<dbReference type="GO" id="GO:0047429">
    <property type="term" value="F:nucleoside triphosphate diphosphatase activity"/>
    <property type="evidence" value="ECO:0007669"/>
    <property type="project" value="InterPro"/>
</dbReference>
<protein>
    <submittedName>
        <fullName evidence="3">Uncharacterized protein</fullName>
    </submittedName>
</protein>
<dbReference type="AlphaFoldDB" id="A0A1G2HTM8"/>
<evidence type="ECO:0000313" key="3">
    <source>
        <dbReference type="EMBL" id="OGZ65590.1"/>
    </source>
</evidence>
<dbReference type="PANTHER" id="PTHR11067:SF9">
    <property type="entry name" value="INOSINE TRIPHOSPHATE PYROPHOSPHATASE"/>
    <property type="match status" value="1"/>
</dbReference>
<dbReference type="EMBL" id="MHOP01000020">
    <property type="protein sequence ID" value="OGZ65590.1"/>
    <property type="molecule type" value="Genomic_DNA"/>
</dbReference>
<name>A0A1G2HTM8_9BACT</name>
<evidence type="ECO:0000313" key="4">
    <source>
        <dbReference type="Proteomes" id="UP000178774"/>
    </source>
</evidence>
<dbReference type="Gene3D" id="3.90.950.10">
    <property type="match status" value="1"/>
</dbReference>
<dbReference type="CDD" id="cd00515">
    <property type="entry name" value="HAM1"/>
    <property type="match status" value="1"/>
</dbReference>
<reference evidence="3 4" key="1">
    <citation type="journal article" date="2016" name="Nat. Commun.">
        <title>Thousands of microbial genomes shed light on interconnected biogeochemical processes in an aquifer system.</title>
        <authorList>
            <person name="Anantharaman K."/>
            <person name="Brown C.T."/>
            <person name="Hug L.A."/>
            <person name="Sharon I."/>
            <person name="Castelle C.J."/>
            <person name="Probst A.J."/>
            <person name="Thomas B.C."/>
            <person name="Singh A."/>
            <person name="Wilkins M.J."/>
            <person name="Karaoz U."/>
            <person name="Brodie E.L."/>
            <person name="Williams K.H."/>
            <person name="Hubbard S.S."/>
            <person name="Banfield J.F."/>
        </authorList>
    </citation>
    <scope>NUCLEOTIDE SEQUENCE [LARGE SCALE GENOMIC DNA]</scope>
</reference>
<dbReference type="GO" id="GO:0005829">
    <property type="term" value="C:cytosol"/>
    <property type="evidence" value="ECO:0007669"/>
    <property type="project" value="TreeGrafter"/>
</dbReference>
<gene>
    <name evidence="3" type="ORF">A2822_03600</name>
</gene>
<dbReference type="InterPro" id="IPR002637">
    <property type="entry name" value="RdgB/HAM1"/>
</dbReference>
<comment type="similarity">
    <text evidence="1">Belongs to the HAM1 NTPase family.</text>
</comment>
<accession>A0A1G2HTM8</accession>
<comment type="caution">
    <text evidence="3">The sequence shown here is derived from an EMBL/GenBank/DDBJ whole genome shotgun (WGS) entry which is preliminary data.</text>
</comment>
<sequence>MKIVLSTNNPSKKEQAQAMFAGSGIQILSLEENGTPGAAVEDKDGGTLEQNAFKKAVFAHAPGCWAMADDTGIFIDALDGRPGVRTADWSGDAKTTEEKTGWILEQLKDVANRSATFRTVVVVLTPSGNRHFFTGEVHGSILRTARCKPQPQMAYSPIFQPDGSKKVWAEMTIEEENAISHRGKAFCQARQFLEQTSR</sequence>
<dbReference type="PANTHER" id="PTHR11067">
    <property type="entry name" value="INOSINE TRIPHOSPHATE PYROPHOSPHATASE/HAM1 PROTEIN"/>
    <property type="match status" value="1"/>
</dbReference>
<organism evidence="3 4">
    <name type="scientific">Candidatus Staskawiczbacteria bacterium RIFCSPHIGHO2_01_FULL_41_41</name>
    <dbReference type="NCBI Taxonomy" id="1802203"/>
    <lineage>
        <taxon>Bacteria</taxon>
        <taxon>Candidatus Staskawicziibacteriota</taxon>
    </lineage>
</organism>
<evidence type="ECO:0000256" key="1">
    <source>
        <dbReference type="ARBA" id="ARBA00008023"/>
    </source>
</evidence>
<dbReference type="GO" id="GO:0009143">
    <property type="term" value="P:nucleoside triphosphate catabolic process"/>
    <property type="evidence" value="ECO:0007669"/>
    <property type="project" value="InterPro"/>
</dbReference>